<keyword evidence="2" id="KW-1185">Reference proteome</keyword>
<organism evidence="1 2">
    <name type="scientific">Penicillium roqueforti (strain FM164)</name>
    <dbReference type="NCBI Taxonomy" id="1365484"/>
    <lineage>
        <taxon>Eukaryota</taxon>
        <taxon>Fungi</taxon>
        <taxon>Dikarya</taxon>
        <taxon>Ascomycota</taxon>
        <taxon>Pezizomycotina</taxon>
        <taxon>Eurotiomycetes</taxon>
        <taxon>Eurotiomycetidae</taxon>
        <taxon>Eurotiales</taxon>
        <taxon>Aspergillaceae</taxon>
        <taxon>Penicillium</taxon>
    </lineage>
</organism>
<proteinExistence type="predicted"/>
<accession>W6QBS9</accession>
<dbReference type="Proteomes" id="UP000030686">
    <property type="component" value="Unassembled WGS sequence"/>
</dbReference>
<protein>
    <submittedName>
        <fullName evidence="1">Genomic scaffold, ProqFM164S03</fullName>
    </submittedName>
</protein>
<name>W6QBS9_PENRF</name>
<evidence type="ECO:0000313" key="2">
    <source>
        <dbReference type="Proteomes" id="UP000030686"/>
    </source>
</evidence>
<sequence length="232" mass="26431">MRRSALCLTQSGDFQPPTSILCLDQWWWGEETLKLLVLTGVSVSSGNWQLAIGGVCWFEKLFVKGAINGIGCLYYFLRSDNQWNQMLAFCKSRFSSRPPDGMINSADVAPGGFKVFPFRTVLLYWLFDACETQGQCLVYSVHRGTMYTRGNRCDETWITIFNNKFKIASFGLASPLMEVHTNYGVPKQYWRPNLTTANNVPMPTSVAFLARPHLIEIQWLPPIHTNNVLTWD</sequence>
<evidence type="ECO:0000313" key="1">
    <source>
        <dbReference type="EMBL" id="CDM33910.1"/>
    </source>
</evidence>
<gene>
    <name evidence="1" type="ORF">PROQFM164_S03g000634</name>
</gene>
<reference evidence="1" key="1">
    <citation type="journal article" date="2014" name="Nat. Commun.">
        <title>Multiple recent horizontal transfers of a large genomic region in cheese making fungi.</title>
        <authorList>
            <person name="Cheeseman K."/>
            <person name="Ropars J."/>
            <person name="Renault P."/>
            <person name="Dupont J."/>
            <person name="Gouzy J."/>
            <person name="Branca A."/>
            <person name="Abraham A.L."/>
            <person name="Ceppi M."/>
            <person name="Conseiller E."/>
            <person name="Debuchy R."/>
            <person name="Malagnac F."/>
            <person name="Goarin A."/>
            <person name="Silar P."/>
            <person name="Lacoste S."/>
            <person name="Sallet E."/>
            <person name="Bensimon A."/>
            <person name="Giraud T."/>
            <person name="Brygoo Y."/>
        </authorList>
    </citation>
    <scope>NUCLEOTIDE SEQUENCE [LARGE SCALE GENOMIC DNA]</scope>
    <source>
        <strain evidence="1">FM164</strain>
    </source>
</reference>
<dbReference type="AlphaFoldDB" id="W6QBS9"/>
<dbReference type="EMBL" id="HG792017">
    <property type="protein sequence ID" value="CDM33910.1"/>
    <property type="molecule type" value="Genomic_DNA"/>
</dbReference>